<accession>A0A8X6NLV7</accession>
<organism evidence="2 3">
    <name type="scientific">Nephila pilipes</name>
    <name type="common">Giant wood spider</name>
    <name type="synonym">Nephila maculata</name>
    <dbReference type="NCBI Taxonomy" id="299642"/>
    <lineage>
        <taxon>Eukaryota</taxon>
        <taxon>Metazoa</taxon>
        <taxon>Ecdysozoa</taxon>
        <taxon>Arthropoda</taxon>
        <taxon>Chelicerata</taxon>
        <taxon>Arachnida</taxon>
        <taxon>Araneae</taxon>
        <taxon>Araneomorphae</taxon>
        <taxon>Entelegynae</taxon>
        <taxon>Araneoidea</taxon>
        <taxon>Nephilidae</taxon>
        <taxon>Nephila</taxon>
    </lineage>
</organism>
<feature type="transmembrane region" description="Helical" evidence="1">
    <location>
        <begin position="72"/>
        <end position="92"/>
    </location>
</feature>
<keyword evidence="1" id="KW-0472">Membrane</keyword>
<evidence type="ECO:0008006" key="4">
    <source>
        <dbReference type="Google" id="ProtNLM"/>
    </source>
</evidence>
<dbReference type="EMBL" id="BMAW01059208">
    <property type="protein sequence ID" value="GFT20050.1"/>
    <property type="molecule type" value="Genomic_DNA"/>
</dbReference>
<dbReference type="Proteomes" id="UP000887013">
    <property type="component" value="Unassembled WGS sequence"/>
</dbReference>
<sequence>MRSFPSKARCKHSSIRIIMEKYCDVSRFLFFSINVLLLLNQVSAYYCNHDLCREDQYCCGDNLCCDYVYSPWYFWAGVVFMIVILSACGGLFRYCYDSNSHIVYHSSKETYYPCKGSVDEDKGLTSVVVNREAPPPYSVTQYSDIPENYQRFPFYEEEKHHPTL</sequence>
<keyword evidence="1" id="KW-1133">Transmembrane helix</keyword>
<proteinExistence type="predicted"/>
<name>A0A8X6NLV7_NEPPI</name>
<dbReference type="AlphaFoldDB" id="A0A8X6NLV7"/>
<evidence type="ECO:0000313" key="3">
    <source>
        <dbReference type="Proteomes" id="UP000887013"/>
    </source>
</evidence>
<keyword evidence="3" id="KW-1185">Reference proteome</keyword>
<evidence type="ECO:0000256" key="1">
    <source>
        <dbReference type="SAM" id="Phobius"/>
    </source>
</evidence>
<dbReference type="OrthoDB" id="10070083at2759"/>
<reference evidence="2" key="1">
    <citation type="submission" date="2020-08" db="EMBL/GenBank/DDBJ databases">
        <title>Multicomponent nature underlies the extraordinary mechanical properties of spider dragline silk.</title>
        <authorList>
            <person name="Kono N."/>
            <person name="Nakamura H."/>
            <person name="Mori M."/>
            <person name="Yoshida Y."/>
            <person name="Ohtoshi R."/>
            <person name="Malay A.D."/>
            <person name="Moran D.A.P."/>
            <person name="Tomita M."/>
            <person name="Numata K."/>
            <person name="Arakawa K."/>
        </authorList>
    </citation>
    <scope>NUCLEOTIDE SEQUENCE</scope>
</reference>
<gene>
    <name evidence="2" type="primary">NCL1_26195</name>
    <name evidence="2" type="ORF">NPIL_60361</name>
</gene>
<dbReference type="Pfam" id="PF11669">
    <property type="entry name" value="WBP-1"/>
    <property type="match status" value="1"/>
</dbReference>
<comment type="caution">
    <text evidence="2">The sequence shown here is derived from an EMBL/GenBank/DDBJ whole genome shotgun (WGS) entry which is preliminary data.</text>
</comment>
<protein>
    <recommendedName>
        <fullName evidence="4">Vesicular, overexpressed in cancer, prosurvival protein 1</fullName>
    </recommendedName>
</protein>
<dbReference type="InterPro" id="IPR021684">
    <property type="entry name" value="WBP1-like"/>
</dbReference>
<evidence type="ECO:0000313" key="2">
    <source>
        <dbReference type="EMBL" id="GFT20050.1"/>
    </source>
</evidence>
<keyword evidence="1" id="KW-0812">Transmembrane</keyword>